<dbReference type="PANTHER" id="PTHR33240:SF17">
    <property type="entry name" value="EUKARYOTIC PEPTIDE CHAIN RELEASE FACTOR GTP-BINDING SUBUNIT-LIKE"/>
    <property type="match status" value="1"/>
</dbReference>
<evidence type="ECO:0000313" key="3">
    <source>
        <dbReference type="Proteomes" id="UP001153076"/>
    </source>
</evidence>
<dbReference type="Gene3D" id="2.40.70.10">
    <property type="entry name" value="Acid Proteases"/>
    <property type="match status" value="1"/>
</dbReference>
<sequence>MRSTLLTNRLVRRPGSDFKTSRAELGMNGHTPTECQELRKALHELIDKRARSSFESSASSRGSSPEMKNAPRRLWPLLPVDTKKASLGAQHVLTTRQGNRVTVPTMVFGRGEGPRFTSPHSNPLVLEIKVASTILWRILIDMGNSVDIITWHCLKKLKYPRKEIVPLVHPILGFGGQKVNPTRMICLPLRFGDKAKVRSLKVKFLVVDVPIAYNVILGWPTRHKAKREDNKEQEQKNPGALDIGILVMATVIMRNAFIVLAIRGPGLAVQGCSLLVASAVFLSCKRIELHQLRVPPFGLGQTTIFHVLDVRFKVAFYTEGIWCQSRQELPNELDTLLAGLPPIGAAGLSFRPPRPLSPSLASPNGAYTWPPLLLTCGAQSKDCRFAPLKRHQSSQGRVSAAPGKRQMTSTFLPSAPEQRLGKHLNMIS</sequence>
<reference evidence="2" key="1">
    <citation type="submission" date="2022-04" db="EMBL/GenBank/DDBJ databases">
        <title>Carnegiea gigantea Genome sequencing and assembly v2.</title>
        <authorList>
            <person name="Copetti D."/>
            <person name="Sanderson M.J."/>
            <person name="Burquez A."/>
            <person name="Wojciechowski M.F."/>
        </authorList>
    </citation>
    <scope>NUCLEOTIDE SEQUENCE</scope>
    <source>
        <strain evidence="2">SGP5-SGP5p</strain>
        <tissue evidence="2">Aerial part</tissue>
    </source>
</reference>
<name>A0A9Q1QG63_9CARY</name>
<proteinExistence type="predicted"/>
<comment type="caution">
    <text evidence="2">The sequence shown here is derived from an EMBL/GenBank/DDBJ whole genome shotgun (WGS) entry which is preliminary data.</text>
</comment>
<dbReference type="Proteomes" id="UP001153076">
    <property type="component" value="Unassembled WGS sequence"/>
</dbReference>
<dbReference type="PANTHER" id="PTHR33240">
    <property type="entry name" value="OS08G0508500 PROTEIN"/>
    <property type="match status" value="1"/>
</dbReference>
<evidence type="ECO:0000313" key="2">
    <source>
        <dbReference type="EMBL" id="KAJ8439290.1"/>
    </source>
</evidence>
<evidence type="ECO:0000256" key="1">
    <source>
        <dbReference type="SAM" id="MobiDB-lite"/>
    </source>
</evidence>
<dbReference type="AlphaFoldDB" id="A0A9Q1QG63"/>
<dbReference type="OrthoDB" id="1738459at2759"/>
<protein>
    <submittedName>
        <fullName evidence="2">Uncharacterized protein</fullName>
    </submittedName>
</protein>
<feature type="compositionally biased region" description="Low complexity" evidence="1">
    <location>
        <begin position="53"/>
        <end position="64"/>
    </location>
</feature>
<dbReference type="CDD" id="cd00303">
    <property type="entry name" value="retropepsin_like"/>
    <property type="match status" value="1"/>
</dbReference>
<gene>
    <name evidence="2" type="ORF">Cgig2_018067</name>
</gene>
<dbReference type="InterPro" id="IPR021109">
    <property type="entry name" value="Peptidase_aspartic_dom_sf"/>
</dbReference>
<dbReference type="EMBL" id="JAKOGI010000224">
    <property type="protein sequence ID" value="KAJ8439290.1"/>
    <property type="molecule type" value="Genomic_DNA"/>
</dbReference>
<feature type="region of interest" description="Disordered" evidence="1">
    <location>
        <begin position="52"/>
        <end position="72"/>
    </location>
</feature>
<accession>A0A9Q1QG63</accession>
<organism evidence="2 3">
    <name type="scientific">Carnegiea gigantea</name>
    <dbReference type="NCBI Taxonomy" id="171969"/>
    <lineage>
        <taxon>Eukaryota</taxon>
        <taxon>Viridiplantae</taxon>
        <taxon>Streptophyta</taxon>
        <taxon>Embryophyta</taxon>
        <taxon>Tracheophyta</taxon>
        <taxon>Spermatophyta</taxon>
        <taxon>Magnoliopsida</taxon>
        <taxon>eudicotyledons</taxon>
        <taxon>Gunneridae</taxon>
        <taxon>Pentapetalae</taxon>
        <taxon>Caryophyllales</taxon>
        <taxon>Cactineae</taxon>
        <taxon>Cactaceae</taxon>
        <taxon>Cactoideae</taxon>
        <taxon>Echinocereeae</taxon>
        <taxon>Carnegiea</taxon>
    </lineage>
</organism>
<keyword evidence="3" id="KW-1185">Reference proteome</keyword>